<feature type="region of interest" description="Disordered" evidence="1">
    <location>
        <begin position="215"/>
        <end position="302"/>
    </location>
</feature>
<reference evidence="2 3" key="1">
    <citation type="submission" date="2019-01" db="EMBL/GenBank/DDBJ databases">
        <title>A draft genome assembly of the solar-powered sea slug Elysia chlorotica.</title>
        <authorList>
            <person name="Cai H."/>
            <person name="Li Q."/>
            <person name="Fang X."/>
            <person name="Li J."/>
            <person name="Curtis N.E."/>
            <person name="Altenburger A."/>
            <person name="Shibata T."/>
            <person name="Feng M."/>
            <person name="Maeda T."/>
            <person name="Schwartz J.A."/>
            <person name="Shigenobu S."/>
            <person name="Lundholm N."/>
            <person name="Nishiyama T."/>
            <person name="Yang H."/>
            <person name="Hasebe M."/>
            <person name="Li S."/>
            <person name="Pierce S.K."/>
            <person name="Wang J."/>
        </authorList>
    </citation>
    <scope>NUCLEOTIDE SEQUENCE [LARGE SCALE GENOMIC DNA]</scope>
    <source>
        <strain evidence="2">EC2010</strain>
        <tissue evidence="2">Whole organism of an adult</tissue>
    </source>
</reference>
<dbReference type="AlphaFoldDB" id="A0A433UB02"/>
<name>A0A433UB02_ELYCH</name>
<feature type="region of interest" description="Disordered" evidence="1">
    <location>
        <begin position="1"/>
        <end position="128"/>
    </location>
</feature>
<accession>A0A433UB02</accession>
<feature type="compositionally biased region" description="Polar residues" evidence="1">
    <location>
        <begin position="375"/>
        <end position="385"/>
    </location>
</feature>
<organism evidence="2 3">
    <name type="scientific">Elysia chlorotica</name>
    <name type="common">Eastern emerald elysia</name>
    <name type="synonym">Sea slug</name>
    <dbReference type="NCBI Taxonomy" id="188477"/>
    <lineage>
        <taxon>Eukaryota</taxon>
        <taxon>Metazoa</taxon>
        <taxon>Spiralia</taxon>
        <taxon>Lophotrochozoa</taxon>
        <taxon>Mollusca</taxon>
        <taxon>Gastropoda</taxon>
        <taxon>Heterobranchia</taxon>
        <taxon>Euthyneura</taxon>
        <taxon>Panpulmonata</taxon>
        <taxon>Sacoglossa</taxon>
        <taxon>Placobranchoidea</taxon>
        <taxon>Plakobranchidae</taxon>
        <taxon>Elysia</taxon>
    </lineage>
</organism>
<evidence type="ECO:0000313" key="3">
    <source>
        <dbReference type="Proteomes" id="UP000271974"/>
    </source>
</evidence>
<feature type="region of interest" description="Disordered" evidence="1">
    <location>
        <begin position="323"/>
        <end position="401"/>
    </location>
</feature>
<gene>
    <name evidence="2" type="ORF">EGW08_001256</name>
</gene>
<dbReference type="Proteomes" id="UP000271974">
    <property type="component" value="Unassembled WGS sequence"/>
</dbReference>
<feature type="non-terminal residue" evidence="2">
    <location>
        <position position="1"/>
    </location>
</feature>
<feature type="region of interest" description="Disordered" evidence="1">
    <location>
        <begin position="164"/>
        <end position="185"/>
    </location>
</feature>
<feature type="compositionally biased region" description="Basic and acidic residues" evidence="1">
    <location>
        <begin position="1"/>
        <end position="10"/>
    </location>
</feature>
<feature type="compositionally biased region" description="Polar residues" evidence="1">
    <location>
        <begin position="258"/>
        <end position="267"/>
    </location>
</feature>
<dbReference type="OrthoDB" id="6138847at2759"/>
<dbReference type="EMBL" id="RQTK01000021">
    <property type="protein sequence ID" value="RUS90952.1"/>
    <property type="molecule type" value="Genomic_DNA"/>
</dbReference>
<evidence type="ECO:0000313" key="2">
    <source>
        <dbReference type="EMBL" id="RUS90952.1"/>
    </source>
</evidence>
<feature type="compositionally biased region" description="Polar residues" evidence="1">
    <location>
        <begin position="51"/>
        <end position="60"/>
    </location>
</feature>
<keyword evidence="3" id="KW-1185">Reference proteome</keyword>
<proteinExistence type="predicted"/>
<sequence length="401" mass="43423">GDGRHFDKQLWHSVPVDDITPTDTEEKKLGTGTLRLNGVGDSGRGGEDSKSCNGGFSPNSDLIDPYSKKHAGPEPFQGQPQLYTFKRSALRAPTDDHQSDTSGETTTSDSGRGGSEEDIQLPPLPELHEDTSRIIFKNPGAGLKSSRFVQSSYPDRDGRETIAFETFSPRTLPHSGYSADSSRYRQNPDLQTFHSRDFQTIGHCGKAGLVDAANTSSKYHQQRRPQPGMDASGGGAFKTTAMYGAKSPTHSLPGKTFSDYQASSPPRQYQGGPGFYPDDIPERLDGGGRGGPSPFNKKSVTFHTDLTTQNLKTWDLCQKMEQGSRSDLLSATPPKEGGHQGQHYVSQPSPQGGFHVTGKGAYVGRPRSQDDDDNTTTSGSYTINPENDFDDTIPTPFSSLA</sequence>
<comment type="caution">
    <text evidence="2">The sequence shown here is derived from an EMBL/GenBank/DDBJ whole genome shotgun (WGS) entry which is preliminary data.</text>
</comment>
<evidence type="ECO:0000256" key="1">
    <source>
        <dbReference type="SAM" id="MobiDB-lite"/>
    </source>
</evidence>
<protein>
    <submittedName>
        <fullName evidence="2">Uncharacterized protein</fullName>
    </submittedName>
</protein>
<feature type="compositionally biased region" description="Low complexity" evidence="1">
    <location>
        <begin position="100"/>
        <end position="110"/>
    </location>
</feature>